<sequence length="674" mass="73974">MGNIRNTPSADNTQIFQVQTAAIRSALSKSFSATFDFVEGALEWPAAPGINLIAGPNAEYFAYYDTDKYASIIQAVDDLEEYVTSEGPFDGVLAFSQGAALAAMLIARDTFPSPFAFAVFICGGPPFSEKELKETNTLRYYENDLDKAGKPVLGIPTVHLVGAQDKDLETCMKLVQPSREETRQFWEHPAGHEIPTAPRDVTDKMVETIERGIEKAMKAQLLDKLADEGCAGWLGGRQDQDIDARDETQPTPKISHRSKLYPVNLSLTFITAISMYTNMGSTTKFTLRWGIMATGHIAANFVRDLLTDPATRNVHDVHHQIVAVASSNSKQKAADFISKVQVPSDATVKTYGSYRELVADENVDIIYVASPVSHHFQNAMLALEAGKHVLCEKAFTVNASQARKLVNKAREKGLFLMEAVWTRFFPLSTKVRELVAAGTIGTVYRVIADNSIHRNLPDGRLDFNDSDRMVNPGLAGGAMFDLGVYSLTWIMQILYHLQPHEKKESPAPIAAAVSKYHTGIDEAASFIVQFPKQNTMGIGMTTLRLGSGVDFGFTGGPAIKIQGSDGEIQICGPAFRPHSYKVIKTDGGGKVETIECPFPQDSGRGGWGRGLYWEADECARCLRDGKLESLILPLDETIVTMEIIEAVLKQGKMEYPDVITTDVYDPESPLNNGR</sequence>
<keyword evidence="2" id="KW-0560">Oxidoreductase</keyword>
<dbReference type="InterPro" id="IPR055170">
    <property type="entry name" value="GFO_IDH_MocA-like_dom"/>
</dbReference>
<feature type="domain" description="Serine hydrolase" evidence="7">
    <location>
        <begin position="11"/>
        <end position="199"/>
    </location>
</feature>
<evidence type="ECO:0000256" key="2">
    <source>
        <dbReference type="ARBA" id="ARBA00023002"/>
    </source>
</evidence>
<dbReference type="SUPFAM" id="SSF53474">
    <property type="entry name" value="alpha/beta-Hydrolases"/>
    <property type="match status" value="1"/>
</dbReference>
<dbReference type="PANTHER" id="PTHR22604:SF115">
    <property type="entry name" value="DIHYDRODIOL DEHYDROGENASE, PUTATIVE (AFU_ORTHOLOGUE AFUA_1G07520)-RELATED"/>
    <property type="match status" value="1"/>
</dbReference>
<gene>
    <name evidence="9" type="ORF">GQ607_005628</name>
</gene>
<dbReference type="InterPro" id="IPR029058">
    <property type="entry name" value="AB_hydrolase_fold"/>
</dbReference>
<dbReference type="InterPro" id="IPR000683">
    <property type="entry name" value="Gfo/Idh/MocA-like_OxRdtase_N"/>
</dbReference>
<evidence type="ECO:0000259" key="8">
    <source>
        <dbReference type="Pfam" id="PF22725"/>
    </source>
</evidence>
<evidence type="ECO:0000313" key="9">
    <source>
        <dbReference type="EMBL" id="KAF0327145.1"/>
    </source>
</evidence>
<feature type="domain" description="Gfo/Idh/MocA-like oxidoreductase N-terminal" evidence="6">
    <location>
        <begin position="288"/>
        <end position="417"/>
    </location>
</feature>
<dbReference type="InterPro" id="IPR050984">
    <property type="entry name" value="Gfo/Idh/MocA_domain"/>
</dbReference>
<dbReference type="InterPro" id="IPR036291">
    <property type="entry name" value="NAD(P)-bd_dom_sf"/>
</dbReference>
<dbReference type="Pfam" id="PF22725">
    <property type="entry name" value="GFO_IDH_MocA_C3"/>
    <property type="match status" value="1"/>
</dbReference>
<keyword evidence="10" id="KW-1185">Reference proteome</keyword>
<proteinExistence type="inferred from homology"/>
<dbReference type="Pfam" id="PF03959">
    <property type="entry name" value="FSH1"/>
    <property type="match status" value="1"/>
</dbReference>
<dbReference type="SUPFAM" id="SSF51735">
    <property type="entry name" value="NAD(P)-binding Rossmann-fold domains"/>
    <property type="match status" value="1"/>
</dbReference>
<comment type="caution">
    <text evidence="9">The sequence shown here is derived from an EMBL/GenBank/DDBJ whole genome shotgun (WGS) entry which is preliminary data.</text>
</comment>
<dbReference type="AlphaFoldDB" id="A0A8H3ZWQ3"/>
<dbReference type="Pfam" id="PF01408">
    <property type="entry name" value="GFO_IDH_MocA"/>
    <property type="match status" value="1"/>
</dbReference>
<dbReference type="EMBL" id="WOWK01000025">
    <property type="protein sequence ID" value="KAF0327145.1"/>
    <property type="molecule type" value="Genomic_DNA"/>
</dbReference>
<protein>
    <recommendedName>
        <fullName evidence="3">D-xylose 1-dehydrogenase (NADP(+), D-xylono-1,5-lactone-forming)</fullName>
        <ecNumber evidence="3">1.1.1.179</ecNumber>
    </recommendedName>
    <alternativeName>
        <fullName evidence="4">D-xylose-NADP dehydrogenase</fullName>
    </alternativeName>
</protein>
<evidence type="ECO:0000256" key="3">
    <source>
        <dbReference type="ARBA" id="ARBA00038984"/>
    </source>
</evidence>
<organism evidence="9 10">
    <name type="scientific">Colletotrichum asianum</name>
    <dbReference type="NCBI Taxonomy" id="702518"/>
    <lineage>
        <taxon>Eukaryota</taxon>
        <taxon>Fungi</taxon>
        <taxon>Dikarya</taxon>
        <taxon>Ascomycota</taxon>
        <taxon>Pezizomycotina</taxon>
        <taxon>Sordariomycetes</taxon>
        <taxon>Hypocreomycetidae</taxon>
        <taxon>Glomerellales</taxon>
        <taxon>Glomerellaceae</taxon>
        <taxon>Colletotrichum</taxon>
        <taxon>Colletotrichum gloeosporioides species complex</taxon>
    </lineage>
</organism>
<dbReference type="EC" id="1.1.1.179" evidence="3"/>
<dbReference type="Gene3D" id="3.40.50.1820">
    <property type="entry name" value="alpha/beta hydrolase"/>
    <property type="match status" value="1"/>
</dbReference>
<dbReference type="InterPro" id="IPR005645">
    <property type="entry name" value="FSH-like_dom"/>
</dbReference>
<evidence type="ECO:0000256" key="4">
    <source>
        <dbReference type="ARBA" id="ARBA00042988"/>
    </source>
</evidence>
<evidence type="ECO:0000313" key="10">
    <source>
        <dbReference type="Proteomes" id="UP000434172"/>
    </source>
</evidence>
<dbReference type="Gene3D" id="3.30.360.10">
    <property type="entry name" value="Dihydrodipicolinate Reductase, domain 2"/>
    <property type="match status" value="1"/>
</dbReference>
<evidence type="ECO:0000256" key="1">
    <source>
        <dbReference type="ARBA" id="ARBA00010928"/>
    </source>
</evidence>
<dbReference type="GO" id="GO:0000166">
    <property type="term" value="F:nucleotide binding"/>
    <property type="evidence" value="ECO:0007669"/>
    <property type="project" value="InterPro"/>
</dbReference>
<comment type="catalytic activity">
    <reaction evidence="5">
        <text>D-xylose + NADP(+) = D-xylono-1,5-lactone + NADPH + H(+)</text>
        <dbReference type="Rhea" id="RHEA:22000"/>
        <dbReference type="ChEBI" id="CHEBI:15378"/>
        <dbReference type="ChEBI" id="CHEBI:15867"/>
        <dbReference type="ChEBI" id="CHEBI:53455"/>
        <dbReference type="ChEBI" id="CHEBI:57783"/>
        <dbReference type="ChEBI" id="CHEBI:58349"/>
        <dbReference type="EC" id="1.1.1.179"/>
    </reaction>
</comment>
<accession>A0A8H3ZWQ3</accession>
<evidence type="ECO:0000259" key="7">
    <source>
        <dbReference type="Pfam" id="PF03959"/>
    </source>
</evidence>
<dbReference type="SUPFAM" id="SSF55347">
    <property type="entry name" value="Glyceraldehyde-3-phosphate dehydrogenase-like, C-terminal domain"/>
    <property type="match status" value="1"/>
</dbReference>
<evidence type="ECO:0000256" key="5">
    <source>
        <dbReference type="ARBA" id="ARBA00049233"/>
    </source>
</evidence>
<reference evidence="9 10" key="1">
    <citation type="submission" date="2019-12" db="EMBL/GenBank/DDBJ databases">
        <title>A genome sequence resource for the geographically widespread anthracnose pathogen Colletotrichum asianum.</title>
        <authorList>
            <person name="Meng Y."/>
        </authorList>
    </citation>
    <scope>NUCLEOTIDE SEQUENCE [LARGE SCALE GENOMIC DNA]</scope>
    <source>
        <strain evidence="9 10">ICMP 18580</strain>
    </source>
</reference>
<dbReference type="Proteomes" id="UP000434172">
    <property type="component" value="Unassembled WGS sequence"/>
</dbReference>
<comment type="similarity">
    <text evidence="1">Belongs to the Gfo/Idh/MocA family.</text>
</comment>
<dbReference type="GO" id="GO:0047837">
    <property type="term" value="F:D-xylose 1-dehydrogenase (NADP+) activity"/>
    <property type="evidence" value="ECO:0007669"/>
    <property type="project" value="UniProtKB-EC"/>
</dbReference>
<name>A0A8H3ZWQ3_9PEZI</name>
<dbReference type="OrthoDB" id="2129491at2759"/>
<feature type="domain" description="GFO/IDH/MocA-like oxidoreductase" evidence="8">
    <location>
        <begin position="430"/>
        <end position="568"/>
    </location>
</feature>
<dbReference type="Gene3D" id="3.40.50.720">
    <property type="entry name" value="NAD(P)-binding Rossmann-like Domain"/>
    <property type="match status" value="1"/>
</dbReference>
<dbReference type="PANTHER" id="PTHR22604">
    <property type="entry name" value="OXIDOREDUCTASES"/>
    <property type="match status" value="1"/>
</dbReference>
<evidence type="ECO:0000259" key="6">
    <source>
        <dbReference type="Pfam" id="PF01408"/>
    </source>
</evidence>